<protein>
    <submittedName>
        <fullName evidence="2">Carboxymuconolactone decarboxylase family protein</fullName>
    </submittedName>
</protein>
<dbReference type="Proteomes" id="UP001059836">
    <property type="component" value="Chromosome"/>
</dbReference>
<dbReference type="RefSeq" id="WP_213243538.1">
    <property type="nucleotide sequence ID" value="NZ_CP045806.1"/>
</dbReference>
<dbReference type="EMBL" id="CP045809">
    <property type="protein sequence ID" value="QHN35591.1"/>
    <property type="molecule type" value="Genomic_DNA"/>
</dbReference>
<evidence type="ECO:0000313" key="2">
    <source>
        <dbReference type="EMBL" id="QHN35591.1"/>
    </source>
</evidence>
<keyword evidence="3" id="KW-1185">Reference proteome</keyword>
<dbReference type="Gene3D" id="1.20.1290.10">
    <property type="entry name" value="AhpD-like"/>
    <property type="match status" value="1"/>
</dbReference>
<gene>
    <name evidence="2" type="ORF">GII31_12610</name>
</gene>
<name>A0ABX6IKE7_9ACTN</name>
<dbReference type="InterPro" id="IPR003779">
    <property type="entry name" value="CMD-like"/>
</dbReference>
<accession>A0ABX6IKE7</accession>
<proteinExistence type="predicted"/>
<dbReference type="SUPFAM" id="SSF69118">
    <property type="entry name" value="AhpD-like"/>
    <property type="match status" value="1"/>
</dbReference>
<dbReference type="Pfam" id="PF02627">
    <property type="entry name" value="CMD"/>
    <property type="match status" value="1"/>
</dbReference>
<dbReference type="NCBIfam" id="TIGR00778">
    <property type="entry name" value="ahpD_dom"/>
    <property type="match status" value="1"/>
</dbReference>
<reference evidence="2" key="1">
    <citation type="journal article" date="2021" name="Nat. Microbiol.">
        <title>Cocultivation of an ultrasmall environmental parasitic bacterium with lytic ability against bacteria associated with wastewater foams.</title>
        <authorList>
            <person name="Batinovic S."/>
            <person name="Rose J.J.A."/>
            <person name="Ratcliffe J."/>
            <person name="Seviour R.J."/>
            <person name="Petrovski S."/>
        </authorList>
    </citation>
    <scope>NUCLEOTIDE SEQUENCE</scope>
    <source>
        <strain evidence="2">CON9</strain>
    </source>
</reference>
<organism evidence="2 3">
    <name type="scientific">Gordonia pseudamarae</name>
    <dbReference type="NCBI Taxonomy" id="2831662"/>
    <lineage>
        <taxon>Bacteria</taxon>
        <taxon>Bacillati</taxon>
        <taxon>Actinomycetota</taxon>
        <taxon>Actinomycetes</taxon>
        <taxon>Mycobacteriales</taxon>
        <taxon>Gordoniaceae</taxon>
        <taxon>Gordonia</taxon>
    </lineage>
</organism>
<evidence type="ECO:0000259" key="1">
    <source>
        <dbReference type="Pfam" id="PF02627"/>
    </source>
</evidence>
<dbReference type="InterPro" id="IPR029032">
    <property type="entry name" value="AhpD-like"/>
</dbReference>
<dbReference type="InterPro" id="IPR004675">
    <property type="entry name" value="AhpD_core"/>
</dbReference>
<feature type="domain" description="Carboxymuconolactone decarboxylase-like" evidence="1">
    <location>
        <begin position="14"/>
        <end position="96"/>
    </location>
</feature>
<dbReference type="PANTHER" id="PTHR34846:SF7">
    <property type="entry name" value="BLL7811 PROTEIN"/>
    <property type="match status" value="1"/>
</dbReference>
<evidence type="ECO:0000313" key="3">
    <source>
        <dbReference type="Proteomes" id="UP001059836"/>
    </source>
</evidence>
<dbReference type="PANTHER" id="PTHR34846">
    <property type="entry name" value="4-CARBOXYMUCONOLACTONE DECARBOXYLASE FAMILY PROTEIN (AFU_ORTHOLOGUE AFUA_6G11590)"/>
    <property type="match status" value="1"/>
</dbReference>
<sequence>MSAPRMTAPAYVLPGVADAMQAIGKAVEATGLSPELLELVHLHASRLNYCSVCVDGHWRLARRFGASEEKLFAVGVWRHAPYYSGAERIALEITEELTLLPGHPEALGDELWDRAAAEFSEGQLAGLIIAVAQINSWNRMNHAVHGQAGSWRP</sequence>